<dbReference type="Pfam" id="PF01023">
    <property type="entry name" value="S_100"/>
    <property type="match status" value="1"/>
</dbReference>
<dbReference type="GO" id="GO:0046914">
    <property type="term" value="F:transition metal ion binding"/>
    <property type="evidence" value="ECO:0007669"/>
    <property type="project" value="InterPro"/>
</dbReference>
<feature type="domain" description="EF-hand" evidence="4">
    <location>
        <begin position="81"/>
        <end position="116"/>
    </location>
</feature>
<evidence type="ECO:0000256" key="3">
    <source>
        <dbReference type="SAM" id="MobiDB-lite"/>
    </source>
</evidence>
<dbReference type="SMART" id="SM00054">
    <property type="entry name" value="EFh"/>
    <property type="match status" value="1"/>
</dbReference>
<dbReference type="GO" id="GO:0005509">
    <property type="term" value="F:calcium ion binding"/>
    <property type="evidence" value="ECO:0007669"/>
    <property type="project" value="InterPro"/>
</dbReference>
<reference evidence="5" key="1">
    <citation type="submission" date="2022-03" db="EMBL/GenBank/DDBJ databases">
        <title>Genomic analyses of argali, domestic sheep and their hybrids provide insights into chromosomal evolution, heterosis and genetic basis of agronomic traits.</title>
        <authorList>
            <person name="Li M."/>
        </authorList>
    </citation>
    <scope>NUCLEOTIDE SEQUENCE</scope>
    <source>
        <strain evidence="5">CAU-MHL-2022a</strain>
        <tissue evidence="5">Skin</tissue>
    </source>
</reference>
<feature type="compositionally biased region" description="Basic and acidic residues" evidence="3">
    <location>
        <begin position="263"/>
        <end position="274"/>
    </location>
</feature>
<dbReference type="GO" id="GO:0048306">
    <property type="term" value="F:calcium-dependent protein binding"/>
    <property type="evidence" value="ECO:0007669"/>
    <property type="project" value="TreeGrafter"/>
</dbReference>
<dbReference type="SUPFAM" id="SSF47473">
    <property type="entry name" value="EF-hand"/>
    <property type="match status" value="1"/>
</dbReference>
<evidence type="ECO:0000256" key="1">
    <source>
        <dbReference type="ARBA" id="ARBA00022723"/>
    </source>
</evidence>
<dbReference type="SMART" id="SM01394">
    <property type="entry name" value="S_100"/>
    <property type="match status" value="1"/>
</dbReference>
<protein>
    <recommendedName>
        <fullName evidence="4">EF-hand domain-containing protein</fullName>
    </recommendedName>
</protein>
<dbReference type="InterPro" id="IPR002048">
    <property type="entry name" value="EF_hand_dom"/>
</dbReference>
<feature type="region of interest" description="Disordered" evidence="3">
    <location>
        <begin position="622"/>
        <end position="670"/>
    </location>
</feature>
<feature type="compositionally biased region" description="Basic and acidic residues" evidence="3">
    <location>
        <begin position="416"/>
        <end position="439"/>
    </location>
</feature>
<dbReference type="InterPro" id="IPR018247">
    <property type="entry name" value="EF_Hand_1_Ca_BS"/>
</dbReference>
<dbReference type="GO" id="GO:0071345">
    <property type="term" value="P:cellular response to cytokine stimulus"/>
    <property type="evidence" value="ECO:0007669"/>
    <property type="project" value="TreeGrafter"/>
</dbReference>
<dbReference type="AlphaFoldDB" id="A0AAD4YI13"/>
<feature type="compositionally biased region" description="Basic and acidic residues" evidence="3">
    <location>
        <begin position="183"/>
        <end position="222"/>
    </location>
</feature>
<sequence length="670" mass="76980">MCSPESLMCEVSQIPDAMCKALVVHPSWLNKMTHRLLRSIISIIDAFLSDAKSDGDGQRLNKTGLKKLLQEEFGNALEESNNSETIDKILQQLDQDGDQTIDFSELILLMFAMTTAYYAHIKPLLYPKVKERDRRSVTQEKQVTELEGKQLQKENFQERDQGGESQDVERHKAREQRPTPSDENTHGARDQTLESQDIGRHQERDQIPKPNDIGRDQVRQHSPDFQYNARQQSRERTPTPRAGGRHQGRNQNPEQSNSGTQTGEHKSSPRRNETQEVSDQTSEPRNERRYPKGELSKQVRGKKVQQTGELRPELQEDERQQMSPKISAPTDEERHSGRGLTSDIQTNGRQQIREQRPPLREDEILRVSDQTPIAQENGKYKVRIQIPVTHNDEQHQHRLTSAEDERLGVGDQAPAPRDDRRLQVRDLRPDSGNDGRSQDGEQNPAARLYERRQQRDSIPTSDDGRHQERGLSPEPNNDGRQEVRPGPRNGGREEVREQRSPSRRDESHLRGNTESSSGRRLSVRESNYETEEKSGKVQDEKHFPKQEKADLEDLDPQEPAFTRKIGPITCEVYIFSKQKGNWLCYCLHDPSGIGNAGKRFTYPDLEMFKDCRSGGSYVNSPIWDPEEQLYQNKEERWEDSDDAQQNKSGNHKCEKRSKVPRKSSSSEDSS</sequence>
<evidence type="ECO:0000259" key="4">
    <source>
        <dbReference type="PROSITE" id="PS50222"/>
    </source>
</evidence>
<feature type="compositionally biased region" description="Basic and acidic residues" evidence="3">
    <location>
        <begin position="351"/>
        <end position="366"/>
    </location>
</feature>
<feature type="compositionally biased region" description="Polar residues" evidence="3">
    <location>
        <begin position="249"/>
        <end position="262"/>
    </location>
</feature>
<feature type="compositionally biased region" description="Basic and acidic residues" evidence="3">
    <location>
        <begin position="522"/>
        <end position="551"/>
    </location>
</feature>
<feature type="compositionally biased region" description="Basic and acidic residues" evidence="3">
    <location>
        <begin position="131"/>
        <end position="177"/>
    </location>
</feature>
<dbReference type="GO" id="GO:0005615">
    <property type="term" value="C:extracellular space"/>
    <property type="evidence" value="ECO:0007669"/>
    <property type="project" value="TreeGrafter"/>
</dbReference>
<dbReference type="GO" id="GO:0051896">
    <property type="term" value="P:regulation of phosphatidylinositol 3-kinase/protein kinase B signal transduction"/>
    <property type="evidence" value="ECO:0007669"/>
    <property type="project" value="TreeGrafter"/>
</dbReference>
<feature type="compositionally biased region" description="Basic and acidic residues" evidence="3">
    <location>
        <begin position="310"/>
        <end position="320"/>
    </location>
</feature>
<comment type="caution">
    <text evidence="5">The sequence shown here is derived from an EMBL/GenBank/DDBJ whole genome shotgun (WGS) entry which is preliminary data.</text>
</comment>
<organism evidence="5 6">
    <name type="scientific">Ovis ammon polii</name>
    <dbReference type="NCBI Taxonomy" id="230172"/>
    <lineage>
        <taxon>Eukaryota</taxon>
        <taxon>Metazoa</taxon>
        <taxon>Chordata</taxon>
        <taxon>Craniata</taxon>
        <taxon>Vertebrata</taxon>
        <taxon>Euteleostomi</taxon>
        <taxon>Mammalia</taxon>
        <taxon>Eutheria</taxon>
        <taxon>Laurasiatheria</taxon>
        <taxon>Artiodactyla</taxon>
        <taxon>Ruminantia</taxon>
        <taxon>Pecora</taxon>
        <taxon>Bovidae</taxon>
        <taxon>Caprinae</taxon>
        <taxon>Ovis</taxon>
    </lineage>
</organism>
<dbReference type="PROSITE" id="PS00018">
    <property type="entry name" value="EF_HAND_1"/>
    <property type="match status" value="1"/>
</dbReference>
<dbReference type="GO" id="GO:1902808">
    <property type="term" value="P:positive regulation of cell cycle G1/S phase transition"/>
    <property type="evidence" value="ECO:0007669"/>
    <property type="project" value="TreeGrafter"/>
</dbReference>
<dbReference type="InterPro" id="IPR013787">
    <property type="entry name" value="S100_Ca-bd_sub"/>
</dbReference>
<dbReference type="PANTHER" id="PTHR11639:SF26">
    <property type="entry name" value="CORNULIN"/>
    <property type="match status" value="1"/>
</dbReference>
<accession>A0AAD4YI13</accession>
<evidence type="ECO:0000313" key="6">
    <source>
        <dbReference type="Proteomes" id="UP001214576"/>
    </source>
</evidence>
<keyword evidence="6" id="KW-1185">Reference proteome</keyword>
<dbReference type="InterPro" id="IPR034325">
    <property type="entry name" value="S-100_dom"/>
</dbReference>
<dbReference type="PANTHER" id="PTHR11639">
    <property type="entry name" value="S100 CALCIUM-BINDING PROTEIN"/>
    <property type="match status" value="1"/>
</dbReference>
<dbReference type="InterPro" id="IPR011992">
    <property type="entry name" value="EF-hand-dom_pair"/>
</dbReference>
<proteinExistence type="predicted"/>
<feature type="compositionally biased region" description="Basic and acidic residues" evidence="3">
    <location>
        <begin position="282"/>
        <end position="297"/>
    </location>
</feature>
<feature type="compositionally biased region" description="Basic and acidic residues" evidence="3">
    <location>
        <begin position="390"/>
        <end position="408"/>
    </location>
</feature>
<feature type="compositionally biased region" description="Basic and acidic residues" evidence="3">
    <location>
        <begin position="462"/>
        <end position="511"/>
    </location>
</feature>
<dbReference type="CDD" id="cd00213">
    <property type="entry name" value="S-100"/>
    <property type="match status" value="1"/>
</dbReference>
<feature type="compositionally biased region" description="Basic residues" evidence="3">
    <location>
        <begin position="649"/>
        <end position="661"/>
    </location>
</feature>
<feature type="region of interest" description="Disordered" evidence="3">
    <location>
        <begin position="131"/>
        <end position="558"/>
    </location>
</feature>
<name>A0AAD4YI13_OVIAM</name>
<keyword evidence="2" id="KW-0106">Calcium</keyword>
<dbReference type="Gene3D" id="1.10.238.10">
    <property type="entry name" value="EF-hand"/>
    <property type="match status" value="1"/>
</dbReference>
<evidence type="ECO:0000313" key="5">
    <source>
        <dbReference type="EMBL" id="KAI4548983.1"/>
    </source>
</evidence>
<gene>
    <name evidence="5" type="ORF">MG293_001313</name>
</gene>
<dbReference type="PROSITE" id="PS50222">
    <property type="entry name" value="EF_HAND_2"/>
    <property type="match status" value="1"/>
</dbReference>
<dbReference type="EMBL" id="JAKZEL010000001">
    <property type="protein sequence ID" value="KAI4548983.1"/>
    <property type="molecule type" value="Genomic_DNA"/>
</dbReference>
<keyword evidence="1" id="KW-0479">Metal-binding</keyword>
<dbReference type="Proteomes" id="UP001214576">
    <property type="component" value="Unassembled WGS sequence"/>
</dbReference>
<evidence type="ECO:0000256" key="2">
    <source>
        <dbReference type="ARBA" id="ARBA00022837"/>
    </source>
</evidence>